<reference evidence="1 2" key="1">
    <citation type="submission" date="2019-04" db="EMBL/GenBank/DDBJ databases">
        <title>Thalassotalea guangxiensis sp. nov., isolated from sediment of the coastal wetland.</title>
        <authorList>
            <person name="Zheng S."/>
            <person name="Zhang D."/>
        </authorList>
    </citation>
    <scope>NUCLEOTIDE SEQUENCE [LARGE SCALE GENOMIC DNA]</scope>
    <source>
        <strain evidence="1 2">ZS-4</strain>
    </source>
</reference>
<accession>A0A4U1B7C0</accession>
<sequence>MPTPRNKQVCLQATSYYHCISRCVRRAYLCGRDKYSNKSYEHRRGWIEKRLLFLSSVFCIDICAYAVMKNHCHVVIHIDQEKAASLTDMQVVRLWHQVCKGTILTRQFSDEGEVADYLLPTLKNTISVYRERLFDISWFMRLLNEPIARMANDEDDCTGRFWEGRFVSQALLDEAALAACMVYVELNPIRAGAAKTPENSPYTSVKRRIEIARRGDKRLGLMQFSEKSTIHQSGKLPFEFEDYLQLIDATGRVIRDENTGYINRHLPDILTRLRISTSNWLSLTTRFERYFKGAAGRCSSLSQLSEIQNTKRRINVCVSKRLFQ</sequence>
<proteinExistence type="predicted"/>
<dbReference type="Gene3D" id="3.30.70.1290">
    <property type="entry name" value="Transposase IS200-like"/>
    <property type="match status" value="1"/>
</dbReference>
<gene>
    <name evidence="1" type="ORF">E8M12_07405</name>
</gene>
<dbReference type="PANTHER" id="PTHR34322">
    <property type="entry name" value="TRANSPOSASE, Y1_TNP DOMAIN-CONTAINING"/>
    <property type="match status" value="1"/>
</dbReference>
<dbReference type="EMBL" id="SWDB01000014">
    <property type="protein sequence ID" value="TKB45776.1"/>
    <property type="molecule type" value="Genomic_DNA"/>
</dbReference>
<organism evidence="1 2">
    <name type="scientific">Thalassotalea mangrovi</name>
    <dbReference type="NCBI Taxonomy" id="2572245"/>
    <lineage>
        <taxon>Bacteria</taxon>
        <taxon>Pseudomonadati</taxon>
        <taxon>Pseudomonadota</taxon>
        <taxon>Gammaproteobacteria</taxon>
        <taxon>Alteromonadales</taxon>
        <taxon>Colwelliaceae</taxon>
        <taxon>Thalassotalea</taxon>
    </lineage>
</organism>
<evidence type="ECO:0000313" key="2">
    <source>
        <dbReference type="Proteomes" id="UP000307999"/>
    </source>
</evidence>
<dbReference type="PANTHER" id="PTHR34322:SF2">
    <property type="entry name" value="TRANSPOSASE IS200-LIKE DOMAIN-CONTAINING PROTEIN"/>
    <property type="match status" value="1"/>
</dbReference>
<protein>
    <submittedName>
        <fullName evidence="1">Transposase</fullName>
    </submittedName>
</protein>
<keyword evidence="2" id="KW-1185">Reference proteome</keyword>
<dbReference type="OrthoDB" id="9814067at2"/>
<comment type="caution">
    <text evidence="1">The sequence shown here is derived from an EMBL/GenBank/DDBJ whole genome shotgun (WGS) entry which is preliminary data.</text>
</comment>
<dbReference type="InterPro" id="IPR036515">
    <property type="entry name" value="Transposase_17_sf"/>
</dbReference>
<dbReference type="SUPFAM" id="SSF143422">
    <property type="entry name" value="Transposase IS200-like"/>
    <property type="match status" value="1"/>
</dbReference>
<name>A0A4U1B7C0_9GAMM</name>
<dbReference type="AlphaFoldDB" id="A0A4U1B7C0"/>
<evidence type="ECO:0000313" key="1">
    <source>
        <dbReference type="EMBL" id="TKB45776.1"/>
    </source>
</evidence>
<dbReference type="GO" id="GO:0006313">
    <property type="term" value="P:DNA transposition"/>
    <property type="evidence" value="ECO:0007669"/>
    <property type="project" value="InterPro"/>
</dbReference>
<dbReference type="GO" id="GO:0004803">
    <property type="term" value="F:transposase activity"/>
    <property type="evidence" value="ECO:0007669"/>
    <property type="project" value="InterPro"/>
</dbReference>
<dbReference type="GO" id="GO:0003677">
    <property type="term" value="F:DNA binding"/>
    <property type="evidence" value="ECO:0007669"/>
    <property type="project" value="InterPro"/>
</dbReference>
<dbReference type="Proteomes" id="UP000307999">
    <property type="component" value="Unassembled WGS sequence"/>
</dbReference>